<dbReference type="InterPro" id="IPR007060">
    <property type="entry name" value="FtsL/DivIC"/>
</dbReference>
<dbReference type="EMBL" id="PFQK01000071">
    <property type="protein sequence ID" value="PJC81549.1"/>
    <property type="molecule type" value="Genomic_DNA"/>
</dbReference>
<reference evidence="2" key="1">
    <citation type="submission" date="2017-09" db="EMBL/GenBank/DDBJ databases">
        <title>Depth-based differentiation of microbial function through sediment-hosted aquifers and enrichment of novel symbionts in the deep terrestrial subsurface.</title>
        <authorList>
            <person name="Probst A.J."/>
            <person name="Ladd B."/>
            <person name="Jarett J.K."/>
            <person name="Geller-Mcgrath D.E."/>
            <person name="Sieber C.M.K."/>
            <person name="Emerson J.B."/>
            <person name="Anantharaman K."/>
            <person name="Thomas B.C."/>
            <person name="Malmstrom R."/>
            <person name="Stieglmeier M."/>
            <person name="Klingl A."/>
            <person name="Woyke T."/>
            <person name="Ryan C.M."/>
            <person name="Banfield J.F."/>
        </authorList>
    </citation>
    <scope>NUCLEOTIDE SEQUENCE [LARGE SCALE GENOMIC DNA]</scope>
</reference>
<protein>
    <recommendedName>
        <fullName evidence="3">Septum formation initiator</fullName>
    </recommendedName>
</protein>
<sequence>MRWLKNIFLIFLIIFFSSSLIRNVVNYQNRIAFLKRFKSEVEKEKKKKLTLQTEILKKSDFYELEKTIRNKLNLARPDEVAIILPPPTPTPTIITPTPLPNWQQWWQLFFMQS</sequence>
<evidence type="ECO:0000313" key="2">
    <source>
        <dbReference type="Proteomes" id="UP000229370"/>
    </source>
</evidence>
<evidence type="ECO:0000313" key="1">
    <source>
        <dbReference type="EMBL" id="PJC81549.1"/>
    </source>
</evidence>
<organism evidence="1 2">
    <name type="scientific">Candidatus Roizmanbacteria bacterium CG_4_8_14_3_um_filter_36_10</name>
    <dbReference type="NCBI Taxonomy" id="1974834"/>
    <lineage>
        <taxon>Bacteria</taxon>
        <taxon>Candidatus Roizmaniibacteriota</taxon>
    </lineage>
</organism>
<comment type="caution">
    <text evidence="1">The sequence shown here is derived from an EMBL/GenBank/DDBJ whole genome shotgun (WGS) entry which is preliminary data.</text>
</comment>
<dbReference type="Pfam" id="PF04977">
    <property type="entry name" value="DivIC"/>
    <property type="match status" value="1"/>
</dbReference>
<dbReference type="AlphaFoldDB" id="A0A2M8GM58"/>
<evidence type="ECO:0008006" key="3">
    <source>
        <dbReference type="Google" id="ProtNLM"/>
    </source>
</evidence>
<dbReference type="Proteomes" id="UP000229370">
    <property type="component" value="Unassembled WGS sequence"/>
</dbReference>
<name>A0A2M8GM58_9BACT</name>
<gene>
    <name evidence="1" type="ORF">CO007_04100</name>
</gene>
<accession>A0A2M8GM58</accession>
<proteinExistence type="predicted"/>